<accession>A0AA40C403</accession>
<dbReference type="AlphaFoldDB" id="A0AA40C403"/>
<protein>
    <submittedName>
        <fullName evidence="1">Beta-1,6-galactanase</fullName>
    </submittedName>
</protein>
<name>A0AA40C403_9PEZI</name>
<proteinExistence type="predicted"/>
<comment type="caution">
    <text evidence="1">The sequence shown here is derived from an EMBL/GenBank/DDBJ whole genome shotgun (WGS) entry which is preliminary data.</text>
</comment>
<dbReference type="SUPFAM" id="SSF51445">
    <property type="entry name" value="(Trans)glycosidases"/>
    <property type="match status" value="1"/>
</dbReference>
<dbReference type="InterPro" id="IPR017853">
    <property type="entry name" value="GH"/>
</dbReference>
<dbReference type="EMBL" id="JAULSU010000003">
    <property type="protein sequence ID" value="KAK0624215.1"/>
    <property type="molecule type" value="Genomic_DNA"/>
</dbReference>
<evidence type="ECO:0000313" key="2">
    <source>
        <dbReference type="Proteomes" id="UP001175000"/>
    </source>
</evidence>
<dbReference type="PANTHER" id="PTHR31263">
    <property type="entry name" value="CELLULASE FAMILY PROTEIN (AFU_ORTHOLOGUE AFUA_5G14560)"/>
    <property type="match status" value="1"/>
</dbReference>
<gene>
    <name evidence="1" type="ORF">B0T14DRAFT_427384</name>
</gene>
<keyword evidence="2" id="KW-1185">Reference proteome</keyword>
<sequence length="435" mass="48336">MVQGRQQSNGTSWPYGPLRTRGRNIVNSRGENITFAGVSWPLSGETMIPEGLEYAAADDILTQVASVGFNFIRMPYAIQMIDEIYARNGTDIPLERALLTTLGPSDGNRVLEAILARNPIWTRSTPRFKIWNDIVRLAARKNILIHPDTHVGKAQSCCSHTDGNAWFDDINLPVTHWHRALAYIANWSRNHTNIVSMSLFSTPRESHLRPSLEYNWKTFVGNMSSGADTIHSANPNLLITWSGLQFGQDLSALTARKNLLTAPCYRCTAIRDGARRPPEYFTLSNQTWADKIVWELHLLSESEDLDTGTCRVIEAGLYRNGFNALGIPAPAACNTTADCPAAARLTPVILSEFGHPQDASLETDTLTGCLRILTERHGVSWAMWTLAGSWRGSEGTGVVQESWGLTNGNWSGWRYERGLEGVWKPWVRGMGVSKP</sequence>
<dbReference type="Gene3D" id="3.20.20.80">
    <property type="entry name" value="Glycosidases"/>
    <property type="match status" value="1"/>
</dbReference>
<reference evidence="1" key="1">
    <citation type="submission" date="2023-06" db="EMBL/GenBank/DDBJ databases">
        <title>Genome-scale phylogeny and comparative genomics of the fungal order Sordariales.</title>
        <authorList>
            <consortium name="Lawrence Berkeley National Laboratory"/>
            <person name="Hensen N."/>
            <person name="Bonometti L."/>
            <person name="Westerberg I."/>
            <person name="Brannstrom I.O."/>
            <person name="Guillou S."/>
            <person name="Cros-Aarteil S."/>
            <person name="Calhoun S."/>
            <person name="Haridas S."/>
            <person name="Kuo A."/>
            <person name="Mondo S."/>
            <person name="Pangilinan J."/>
            <person name="Riley R."/>
            <person name="Labutti K."/>
            <person name="Andreopoulos B."/>
            <person name="Lipzen A."/>
            <person name="Chen C."/>
            <person name="Yanf M."/>
            <person name="Daum C."/>
            <person name="Ng V."/>
            <person name="Clum A."/>
            <person name="Steindorff A."/>
            <person name="Ohm R."/>
            <person name="Martin F."/>
            <person name="Silar P."/>
            <person name="Natvig D."/>
            <person name="Lalanne C."/>
            <person name="Gautier V."/>
            <person name="Ament-Velasquez S.L."/>
            <person name="Kruys A."/>
            <person name="Hutchinson M.I."/>
            <person name="Powell A.J."/>
            <person name="Barry K."/>
            <person name="Miller A.N."/>
            <person name="Grigoriev I.V."/>
            <person name="Debuchy R."/>
            <person name="Gladieux P."/>
            <person name="Thoren M.H."/>
            <person name="Johannesson H."/>
        </authorList>
    </citation>
    <scope>NUCLEOTIDE SEQUENCE</scope>
    <source>
        <strain evidence="1">CBS 606.72</strain>
    </source>
</reference>
<dbReference type="Proteomes" id="UP001175000">
    <property type="component" value="Unassembled WGS sequence"/>
</dbReference>
<organism evidence="1 2">
    <name type="scientific">Immersiella caudata</name>
    <dbReference type="NCBI Taxonomy" id="314043"/>
    <lineage>
        <taxon>Eukaryota</taxon>
        <taxon>Fungi</taxon>
        <taxon>Dikarya</taxon>
        <taxon>Ascomycota</taxon>
        <taxon>Pezizomycotina</taxon>
        <taxon>Sordariomycetes</taxon>
        <taxon>Sordariomycetidae</taxon>
        <taxon>Sordariales</taxon>
        <taxon>Lasiosphaeriaceae</taxon>
        <taxon>Immersiella</taxon>
    </lineage>
</organism>
<dbReference type="PANTHER" id="PTHR31263:SF0">
    <property type="entry name" value="CELLULASE FAMILY PROTEIN (AFU_ORTHOLOGUE AFUA_5G14560)"/>
    <property type="match status" value="1"/>
</dbReference>
<evidence type="ECO:0000313" key="1">
    <source>
        <dbReference type="EMBL" id="KAK0624215.1"/>
    </source>
</evidence>